<sequence length="266" mass="29356">MNTNKGTPITTKDVLTFSVELGLSMLKSGAEIFRIEESIIRILQAYDIQRFDVYVLSNGIFASANEDLDDACSLVRHMPENSVNLGRIAQLNQLCREICDHRIDLQTGWTRLKEIRVQRGYPRWALILACGLGSGCFCYLFGGSAFDGLVACLIGAVEEFLLLIMSDARLSRSIAQIFSSMFVTAVSYLPVSIWSLPLHRDKMIIGAIMVLVPGIMFTTAIRDVYNGDYLSGAIHLLDALLTALCIAAGVVIAIFFMQKFGLEVSL</sequence>
<evidence type="ECO:0000313" key="9">
    <source>
        <dbReference type="EMBL" id="PHU36713.1"/>
    </source>
</evidence>
<dbReference type="GO" id="GO:0022857">
    <property type="term" value="F:transmembrane transporter activity"/>
    <property type="evidence" value="ECO:0007669"/>
    <property type="project" value="InterPro"/>
</dbReference>
<name>A0A2G3E0S1_9FIRM</name>
<evidence type="ECO:0000256" key="6">
    <source>
        <dbReference type="ARBA" id="ARBA00034125"/>
    </source>
</evidence>
<dbReference type="AlphaFoldDB" id="A0A2G3E0S1"/>
<evidence type="ECO:0000256" key="5">
    <source>
        <dbReference type="ARBA" id="ARBA00023136"/>
    </source>
</evidence>
<dbReference type="Proteomes" id="UP000224563">
    <property type="component" value="Unassembled WGS sequence"/>
</dbReference>
<evidence type="ECO:0000256" key="3">
    <source>
        <dbReference type="ARBA" id="ARBA00022692"/>
    </source>
</evidence>
<protein>
    <recommendedName>
        <fullName evidence="8">Threonine/serine exporter-like N-terminal domain-containing protein</fullName>
    </recommendedName>
</protein>
<dbReference type="GO" id="GO:0015744">
    <property type="term" value="P:succinate transport"/>
    <property type="evidence" value="ECO:0007669"/>
    <property type="project" value="TreeGrafter"/>
</dbReference>
<comment type="caution">
    <text evidence="9">The sequence shown here is derived from an EMBL/GenBank/DDBJ whole genome shotgun (WGS) entry which is preliminary data.</text>
</comment>
<feature type="transmembrane region" description="Helical" evidence="7">
    <location>
        <begin position="121"/>
        <end position="142"/>
    </location>
</feature>
<feature type="transmembrane region" description="Helical" evidence="7">
    <location>
        <begin position="233"/>
        <end position="257"/>
    </location>
</feature>
<dbReference type="EMBL" id="PDYG01000127">
    <property type="protein sequence ID" value="PHU36713.1"/>
    <property type="molecule type" value="Genomic_DNA"/>
</dbReference>
<feature type="transmembrane region" description="Helical" evidence="7">
    <location>
        <begin position="203"/>
        <end position="221"/>
    </location>
</feature>
<gene>
    <name evidence="9" type="ORF">CSX02_11820</name>
</gene>
<evidence type="ECO:0000256" key="2">
    <source>
        <dbReference type="ARBA" id="ARBA00022475"/>
    </source>
</evidence>
<keyword evidence="5 7" id="KW-0472">Membrane</keyword>
<feature type="transmembrane region" description="Helical" evidence="7">
    <location>
        <begin position="177"/>
        <end position="197"/>
    </location>
</feature>
<proteinExistence type="inferred from homology"/>
<dbReference type="InterPro" id="IPR050539">
    <property type="entry name" value="ThrE_Dicarb/AminoAcid_Exp"/>
</dbReference>
<comment type="subcellular location">
    <subcellularLocation>
        <location evidence="1">Cell membrane</location>
        <topology evidence="1">Multi-pass membrane protein</topology>
    </subcellularLocation>
</comment>
<reference evidence="9 10" key="1">
    <citation type="submission" date="2017-10" db="EMBL/GenBank/DDBJ databases">
        <title>Resolving the taxonomy of Roseburia spp., Eubacterium rectale and Agathobacter spp. through phylogenomic analysis.</title>
        <authorList>
            <person name="Sheridan P.O."/>
            <person name="Walker A.W."/>
            <person name="Duncan S.H."/>
            <person name="Scott K.P."/>
            <person name="Toole P.W.O."/>
            <person name="Luis P."/>
            <person name="Flint H.J."/>
        </authorList>
    </citation>
    <scope>NUCLEOTIDE SEQUENCE [LARGE SCALE GENOMIC DNA]</scope>
    <source>
        <strain evidence="9 10">JK623</strain>
    </source>
</reference>
<dbReference type="PANTHER" id="PTHR34390:SF2">
    <property type="entry name" value="SUCCINATE TRANSPORTER SUBUNIT YJJP-RELATED"/>
    <property type="match status" value="1"/>
</dbReference>
<keyword evidence="4 7" id="KW-1133">Transmembrane helix</keyword>
<dbReference type="Pfam" id="PF06738">
    <property type="entry name" value="ThrE"/>
    <property type="match status" value="1"/>
</dbReference>
<comment type="similarity">
    <text evidence="6">Belongs to the ThrE exporter (TC 2.A.79) family.</text>
</comment>
<dbReference type="InterPro" id="IPR010619">
    <property type="entry name" value="ThrE-like_N"/>
</dbReference>
<evidence type="ECO:0000259" key="8">
    <source>
        <dbReference type="Pfam" id="PF06738"/>
    </source>
</evidence>
<keyword evidence="2" id="KW-1003">Cell membrane</keyword>
<evidence type="ECO:0000256" key="1">
    <source>
        <dbReference type="ARBA" id="ARBA00004651"/>
    </source>
</evidence>
<evidence type="ECO:0000256" key="7">
    <source>
        <dbReference type="SAM" id="Phobius"/>
    </source>
</evidence>
<feature type="domain" description="Threonine/serine exporter-like N-terminal" evidence="8">
    <location>
        <begin position="17"/>
        <end position="256"/>
    </location>
</feature>
<reference evidence="9 10" key="2">
    <citation type="submission" date="2017-10" db="EMBL/GenBank/DDBJ databases">
        <authorList>
            <person name="Banno H."/>
            <person name="Chua N.-H."/>
        </authorList>
    </citation>
    <scope>NUCLEOTIDE SEQUENCE [LARGE SCALE GENOMIC DNA]</scope>
    <source>
        <strain evidence="9 10">JK623</strain>
    </source>
</reference>
<evidence type="ECO:0000256" key="4">
    <source>
        <dbReference type="ARBA" id="ARBA00022989"/>
    </source>
</evidence>
<dbReference type="PANTHER" id="PTHR34390">
    <property type="entry name" value="UPF0442 PROTEIN YJJB-RELATED"/>
    <property type="match status" value="1"/>
</dbReference>
<evidence type="ECO:0000313" key="10">
    <source>
        <dbReference type="Proteomes" id="UP000224563"/>
    </source>
</evidence>
<dbReference type="RefSeq" id="WP_099386821.1">
    <property type="nucleotide sequence ID" value="NZ_JANSWH010000026.1"/>
</dbReference>
<accession>A0A2G3E0S1</accession>
<organism evidence="9 10">
    <name type="scientific">Agathobacter ruminis</name>
    <dbReference type="NCBI Taxonomy" id="1712665"/>
    <lineage>
        <taxon>Bacteria</taxon>
        <taxon>Bacillati</taxon>
        <taxon>Bacillota</taxon>
        <taxon>Clostridia</taxon>
        <taxon>Lachnospirales</taxon>
        <taxon>Lachnospiraceae</taxon>
        <taxon>Agathobacter</taxon>
    </lineage>
</organism>
<keyword evidence="10" id="KW-1185">Reference proteome</keyword>
<dbReference type="GO" id="GO:0005886">
    <property type="term" value="C:plasma membrane"/>
    <property type="evidence" value="ECO:0007669"/>
    <property type="project" value="UniProtKB-SubCell"/>
</dbReference>
<keyword evidence="3 7" id="KW-0812">Transmembrane</keyword>